<dbReference type="PANTHER" id="PTHR33669">
    <property type="entry name" value="PROTEIN NEGATIVE REGULATOR OF RESISTANCE"/>
    <property type="match status" value="1"/>
</dbReference>
<keyword evidence="3" id="KW-0539">Nucleus</keyword>
<gene>
    <name evidence="5" type="ORF">V6N12_022630</name>
</gene>
<evidence type="ECO:0000256" key="4">
    <source>
        <dbReference type="SAM" id="MobiDB-lite"/>
    </source>
</evidence>
<accession>A0ABR2FVA0</accession>
<evidence type="ECO:0000313" key="6">
    <source>
        <dbReference type="Proteomes" id="UP001472677"/>
    </source>
</evidence>
<reference evidence="5 6" key="1">
    <citation type="journal article" date="2024" name="G3 (Bethesda)">
        <title>Genome assembly of Hibiscus sabdariffa L. provides insights into metabolisms of medicinal natural products.</title>
        <authorList>
            <person name="Kim T."/>
        </authorList>
    </citation>
    <scope>NUCLEOTIDE SEQUENCE [LARGE SCALE GENOMIC DNA]</scope>
    <source>
        <strain evidence="5">TK-2024</strain>
        <tissue evidence="5">Old leaves</tissue>
    </source>
</reference>
<proteinExistence type="inferred from homology"/>
<feature type="compositionally biased region" description="Basic and acidic residues" evidence="4">
    <location>
        <begin position="1"/>
        <end position="13"/>
    </location>
</feature>
<feature type="region of interest" description="Disordered" evidence="4">
    <location>
        <begin position="55"/>
        <end position="81"/>
    </location>
</feature>
<feature type="compositionally biased region" description="Basic residues" evidence="4">
    <location>
        <begin position="57"/>
        <end position="71"/>
    </location>
</feature>
<dbReference type="EMBL" id="JBBPBM010000004">
    <property type="protein sequence ID" value="KAK8588174.1"/>
    <property type="molecule type" value="Genomic_DNA"/>
</dbReference>
<comment type="subcellular location">
    <subcellularLocation>
        <location evidence="1">Nucleus</location>
    </subcellularLocation>
</comment>
<organism evidence="5 6">
    <name type="scientific">Hibiscus sabdariffa</name>
    <name type="common">roselle</name>
    <dbReference type="NCBI Taxonomy" id="183260"/>
    <lineage>
        <taxon>Eukaryota</taxon>
        <taxon>Viridiplantae</taxon>
        <taxon>Streptophyta</taxon>
        <taxon>Embryophyta</taxon>
        <taxon>Tracheophyta</taxon>
        <taxon>Spermatophyta</taxon>
        <taxon>Magnoliopsida</taxon>
        <taxon>eudicotyledons</taxon>
        <taxon>Gunneridae</taxon>
        <taxon>Pentapetalae</taxon>
        <taxon>rosids</taxon>
        <taxon>malvids</taxon>
        <taxon>Malvales</taxon>
        <taxon>Malvaceae</taxon>
        <taxon>Malvoideae</taxon>
        <taxon>Hibiscus</taxon>
    </lineage>
</organism>
<evidence type="ECO:0008006" key="7">
    <source>
        <dbReference type="Google" id="ProtNLM"/>
    </source>
</evidence>
<sequence>MAREERNHVSCGEDDREEQEDEKMEQFFALLRNFREACNKRKHELRQRDHEEEINKKMKMKMKMKKNKNKTSKLGPGEEQPSWVPRFEWEDFTAEFEFRRPLIVCPAPYNKKEDKKKQEDDDGLDLNLTLSPASV</sequence>
<evidence type="ECO:0000256" key="1">
    <source>
        <dbReference type="ARBA" id="ARBA00004123"/>
    </source>
</evidence>
<comment type="caution">
    <text evidence="5">The sequence shown here is derived from an EMBL/GenBank/DDBJ whole genome shotgun (WGS) entry which is preliminary data.</text>
</comment>
<evidence type="ECO:0000256" key="3">
    <source>
        <dbReference type="ARBA" id="ARBA00023242"/>
    </source>
</evidence>
<dbReference type="InterPro" id="IPR031425">
    <property type="entry name" value="NPR1/NH1-interacting"/>
</dbReference>
<feature type="region of interest" description="Disordered" evidence="4">
    <location>
        <begin position="1"/>
        <end position="22"/>
    </location>
</feature>
<dbReference type="PANTHER" id="PTHR33669:SF27">
    <property type="entry name" value="PROTEIN NIM1-INTERACTING 1-LIKE"/>
    <property type="match status" value="1"/>
</dbReference>
<evidence type="ECO:0000313" key="5">
    <source>
        <dbReference type="EMBL" id="KAK8588174.1"/>
    </source>
</evidence>
<keyword evidence="6" id="KW-1185">Reference proteome</keyword>
<comment type="similarity">
    <text evidence="2">Belongs to the NPR1-interactor family.</text>
</comment>
<dbReference type="Proteomes" id="UP001472677">
    <property type="component" value="Unassembled WGS sequence"/>
</dbReference>
<feature type="compositionally biased region" description="Basic and acidic residues" evidence="4">
    <location>
        <begin position="110"/>
        <end position="119"/>
    </location>
</feature>
<dbReference type="Pfam" id="PF15699">
    <property type="entry name" value="NPR1_interact"/>
    <property type="match status" value="1"/>
</dbReference>
<name>A0ABR2FVA0_9ROSI</name>
<evidence type="ECO:0000256" key="2">
    <source>
        <dbReference type="ARBA" id="ARBA00009937"/>
    </source>
</evidence>
<protein>
    <recommendedName>
        <fullName evidence="7">Protein NIM1-INTERACTING 1-like</fullName>
    </recommendedName>
</protein>
<feature type="region of interest" description="Disordered" evidence="4">
    <location>
        <begin position="109"/>
        <end position="135"/>
    </location>
</feature>